<evidence type="ECO:0000313" key="5">
    <source>
        <dbReference type="EMBL" id="KAF5098795.1"/>
    </source>
</evidence>
<sequence length="188" mass="20542">MFKKFTREDTSSRSNIKSSAQRALKTKLIEQFPNFEKVVDEIVPKKSQLVQIKCLSPTSVDKLSLYAIGSEILFTQKHNDEVIPTLSVIHKYPDVLPAVRVDRGAIKFILGGANIMCPGLTSKGAQLPEAPGFEKGQVVAIYAEGKQHALAVGILTMSTEEIKSVNKGIGIELISYLGDGLWALKDSI</sequence>
<dbReference type="PANTHER" id="PTHR22798">
    <property type="entry name" value="MCT-1 PROTEIN"/>
    <property type="match status" value="1"/>
</dbReference>
<evidence type="ECO:0000256" key="3">
    <source>
        <dbReference type="PIRNR" id="PIRNR005067"/>
    </source>
</evidence>
<proteinExistence type="inferred from homology"/>
<dbReference type="CDD" id="cd21155">
    <property type="entry name" value="PUA_MCTS-1-like"/>
    <property type="match status" value="1"/>
</dbReference>
<gene>
    <name evidence="5" type="ORF">DV451_003233</name>
</gene>
<comment type="subcellular location">
    <subcellularLocation>
        <location evidence="1 3">Cytoplasm</location>
    </subcellularLocation>
</comment>
<organism evidence="5 6">
    <name type="scientific">Geotrichum candidum</name>
    <name type="common">Oospora lactis</name>
    <name type="synonym">Dipodascus geotrichum</name>
    <dbReference type="NCBI Taxonomy" id="1173061"/>
    <lineage>
        <taxon>Eukaryota</taxon>
        <taxon>Fungi</taxon>
        <taxon>Dikarya</taxon>
        <taxon>Ascomycota</taxon>
        <taxon>Saccharomycotina</taxon>
        <taxon>Dipodascomycetes</taxon>
        <taxon>Dipodascales</taxon>
        <taxon>Dipodascaceae</taxon>
        <taxon>Geotrichum</taxon>
    </lineage>
</organism>
<protein>
    <recommendedName>
        <fullName evidence="3">Translation machinery-associated protein 20</fullName>
    </recommendedName>
</protein>
<accession>A0A9P5G5H3</accession>
<evidence type="ECO:0000256" key="1">
    <source>
        <dbReference type="ARBA" id="ARBA00004496"/>
    </source>
</evidence>
<comment type="function">
    <text evidence="3">Involved in translation.</text>
</comment>
<feature type="domain" description="PUA" evidence="4">
    <location>
        <begin position="97"/>
        <end position="178"/>
    </location>
</feature>
<dbReference type="Gene3D" id="3.10.400.20">
    <property type="match status" value="1"/>
</dbReference>
<dbReference type="CDD" id="cd11609">
    <property type="entry name" value="MCT1_N"/>
    <property type="match status" value="1"/>
</dbReference>
<dbReference type="NCBIfam" id="TIGR00451">
    <property type="entry name" value="unchar_dom_2"/>
    <property type="match status" value="1"/>
</dbReference>
<dbReference type="InterPro" id="IPR002478">
    <property type="entry name" value="PUA"/>
</dbReference>
<dbReference type="EMBL" id="QQZK01000068">
    <property type="protein sequence ID" value="KAF5098795.1"/>
    <property type="molecule type" value="Genomic_DNA"/>
</dbReference>
<dbReference type="GO" id="GO:0003723">
    <property type="term" value="F:RNA binding"/>
    <property type="evidence" value="ECO:0007669"/>
    <property type="project" value="InterPro"/>
</dbReference>
<dbReference type="PIRSF" id="PIRSF005067">
    <property type="entry name" value="Tma_RNA-bind_prd"/>
    <property type="match status" value="1"/>
</dbReference>
<dbReference type="SUPFAM" id="SSF88697">
    <property type="entry name" value="PUA domain-like"/>
    <property type="match status" value="1"/>
</dbReference>
<comment type="caution">
    <text evidence="5">The sequence shown here is derived from an EMBL/GenBank/DDBJ whole genome shotgun (WGS) entry which is preliminary data.</text>
</comment>
<dbReference type="InterPro" id="IPR016437">
    <property type="entry name" value="MCT-1/Tma20"/>
</dbReference>
<dbReference type="SMART" id="SM00359">
    <property type="entry name" value="PUA"/>
    <property type="match status" value="1"/>
</dbReference>
<dbReference type="InterPro" id="IPR015947">
    <property type="entry name" value="PUA-like_sf"/>
</dbReference>
<keyword evidence="2 3" id="KW-0963">Cytoplasm</keyword>
<dbReference type="PANTHER" id="PTHR22798:SF0">
    <property type="entry name" value="MALIGNANT T-CELL-AMPLIFIED SEQUENCE 1"/>
    <property type="match status" value="1"/>
</dbReference>
<comment type="similarity">
    <text evidence="3">Belongs to the TMA20 family.</text>
</comment>
<dbReference type="Pfam" id="PF17832">
    <property type="entry name" value="Pre-PUA"/>
    <property type="match status" value="1"/>
</dbReference>
<dbReference type="InterPro" id="IPR041366">
    <property type="entry name" value="Pre-PUA"/>
</dbReference>
<dbReference type="PROSITE" id="PS50890">
    <property type="entry name" value="PUA"/>
    <property type="match status" value="1"/>
</dbReference>
<evidence type="ECO:0000313" key="6">
    <source>
        <dbReference type="Proteomes" id="UP000750522"/>
    </source>
</evidence>
<evidence type="ECO:0000256" key="2">
    <source>
        <dbReference type="ARBA" id="ARBA00022490"/>
    </source>
</evidence>
<dbReference type="GO" id="GO:0005737">
    <property type="term" value="C:cytoplasm"/>
    <property type="evidence" value="ECO:0007669"/>
    <property type="project" value="UniProtKB-SubCell"/>
</dbReference>
<dbReference type="AlphaFoldDB" id="A0A9P5G5H3"/>
<dbReference type="GO" id="GO:0001731">
    <property type="term" value="P:formation of translation preinitiation complex"/>
    <property type="evidence" value="ECO:0007669"/>
    <property type="project" value="TreeGrafter"/>
</dbReference>
<dbReference type="Proteomes" id="UP000750522">
    <property type="component" value="Unassembled WGS sequence"/>
</dbReference>
<dbReference type="InterPro" id="IPR004521">
    <property type="entry name" value="Uncharacterised_CHP00451"/>
</dbReference>
<reference evidence="5" key="2">
    <citation type="submission" date="2020-01" db="EMBL/GenBank/DDBJ databases">
        <authorList>
            <person name="Perkins V."/>
            <person name="Lessard M.-H."/>
            <person name="Dugat-Bony E."/>
            <person name="Frenette M."/>
            <person name="Labrie S."/>
        </authorList>
    </citation>
    <scope>NUCLEOTIDE SEQUENCE</scope>
    <source>
        <strain evidence="5">LMA-70</strain>
    </source>
</reference>
<evidence type="ECO:0000259" key="4">
    <source>
        <dbReference type="SMART" id="SM00359"/>
    </source>
</evidence>
<name>A0A9P5G5H3_GEOCN</name>
<reference evidence="5" key="1">
    <citation type="journal article" date="2020" name="Front. Microbiol.">
        <title>Phenotypic and Genetic Characterization of the Cheese Ripening Yeast Geotrichum candidum.</title>
        <authorList>
            <person name="Perkins V."/>
            <person name="Vignola S."/>
            <person name="Lessard M.H."/>
            <person name="Plante P.L."/>
            <person name="Corbeil J."/>
            <person name="Dugat-Bony E."/>
            <person name="Frenette M."/>
            <person name="Labrie S."/>
        </authorList>
    </citation>
    <scope>NUCLEOTIDE SEQUENCE</scope>
    <source>
        <strain evidence="5">LMA-70</strain>
    </source>
</reference>
<dbReference type="Pfam" id="PF01472">
    <property type="entry name" value="PUA"/>
    <property type="match status" value="1"/>
</dbReference>